<dbReference type="Proteomes" id="UP000828390">
    <property type="component" value="Unassembled WGS sequence"/>
</dbReference>
<comment type="caution">
    <text evidence="1">The sequence shown here is derived from an EMBL/GenBank/DDBJ whole genome shotgun (WGS) entry which is preliminary data.</text>
</comment>
<dbReference type="AlphaFoldDB" id="A0A9D4CJ83"/>
<organism evidence="1 2">
    <name type="scientific">Dreissena polymorpha</name>
    <name type="common">Zebra mussel</name>
    <name type="synonym">Mytilus polymorpha</name>
    <dbReference type="NCBI Taxonomy" id="45954"/>
    <lineage>
        <taxon>Eukaryota</taxon>
        <taxon>Metazoa</taxon>
        <taxon>Spiralia</taxon>
        <taxon>Lophotrochozoa</taxon>
        <taxon>Mollusca</taxon>
        <taxon>Bivalvia</taxon>
        <taxon>Autobranchia</taxon>
        <taxon>Heteroconchia</taxon>
        <taxon>Euheterodonta</taxon>
        <taxon>Imparidentia</taxon>
        <taxon>Neoheterodontei</taxon>
        <taxon>Myida</taxon>
        <taxon>Dreissenoidea</taxon>
        <taxon>Dreissenidae</taxon>
        <taxon>Dreissena</taxon>
    </lineage>
</organism>
<accession>A0A9D4CJ83</accession>
<reference evidence="1" key="1">
    <citation type="journal article" date="2019" name="bioRxiv">
        <title>The Genome of the Zebra Mussel, Dreissena polymorpha: A Resource for Invasive Species Research.</title>
        <authorList>
            <person name="McCartney M.A."/>
            <person name="Auch B."/>
            <person name="Kono T."/>
            <person name="Mallez S."/>
            <person name="Zhang Y."/>
            <person name="Obille A."/>
            <person name="Becker A."/>
            <person name="Abrahante J.E."/>
            <person name="Garbe J."/>
            <person name="Badalamenti J.P."/>
            <person name="Herman A."/>
            <person name="Mangelson H."/>
            <person name="Liachko I."/>
            <person name="Sullivan S."/>
            <person name="Sone E.D."/>
            <person name="Koren S."/>
            <person name="Silverstein K.A.T."/>
            <person name="Beckman K.B."/>
            <person name="Gohl D.M."/>
        </authorList>
    </citation>
    <scope>NUCLEOTIDE SEQUENCE</scope>
    <source>
        <strain evidence="1">Duluth1</strain>
        <tissue evidence="1">Whole animal</tissue>
    </source>
</reference>
<sequence>MFKKSPTPSTNGSFADNGTANVLPGRTNVINAAVLDSLVDAIFGDKIVNVLAACGAEGAYYPIPDPDI</sequence>
<dbReference type="EMBL" id="JAIWYP010000012">
    <property type="protein sequence ID" value="KAH3725527.1"/>
    <property type="molecule type" value="Genomic_DNA"/>
</dbReference>
<proteinExistence type="predicted"/>
<name>A0A9D4CJ83_DREPO</name>
<protein>
    <submittedName>
        <fullName evidence="1">Uncharacterized protein</fullName>
    </submittedName>
</protein>
<keyword evidence="2" id="KW-1185">Reference proteome</keyword>
<reference evidence="1" key="2">
    <citation type="submission" date="2020-11" db="EMBL/GenBank/DDBJ databases">
        <authorList>
            <person name="McCartney M.A."/>
            <person name="Auch B."/>
            <person name="Kono T."/>
            <person name="Mallez S."/>
            <person name="Becker A."/>
            <person name="Gohl D.M."/>
            <person name="Silverstein K.A.T."/>
            <person name="Koren S."/>
            <person name="Bechman K.B."/>
            <person name="Herman A."/>
            <person name="Abrahante J.E."/>
            <person name="Garbe J."/>
        </authorList>
    </citation>
    <scope>NUCLEOTIDE SEQUENCE</scope>
    <source>
        <strain evidence="1">Duluth1</strain>
        <tissue evidence="1">Whole animal</tissue>
    </source>
</reference>
<gene>
    <name evidence="1" type="ORF">DPMN_051371</name>
</gene>
<evidence type="ECO:0000313" key="1">
    <source>
        <dbReference type="EMBL" id="KAH3725527.1"/>
    </source>
</evidence>
<evidence type="ECO:0000313" key="2">
    <source>
        <dbReference type="Proteomes" id="UP000828390"/>
    </source>
</evidence>